<gene>
    <name evidence="8" type="ORF">Q8852_04485</name>
</gene>
<dbReference type="EMBL" id="CP132191">
    <property type="protein sequence ID" value="WLP85545.1"/>
    <property type="molecule type" value="Genomic_DNA"/>
</dbReference>
<evidence type="ECO:0000313" key="8">
    <source>
        <dbReference type="EMBL" id="WLP85545.1"/>
    </source>
</evidence>
<organism evidence="8 9">
    <name type="scientific">Mycoplasma seminis</name>
    <dbReference type="NCBI Taxonomy" id="512749"/>
    <lineage>
        <taxon>Bacteria</taxon>
        <taxon>Bacillati</taxon>
        <taxon>Mycoplasmatota</taxon>
        <taxon>Mollicutes</taxon>
        <taxon>Mycoplasmataceae</taxon>
        <taxon>Mycoplasma</taxon>
    </lineage>
</organism>
<dbReference type="PANTHER" id="PTHR30287:SF1">
    <property type="entry name" value="INNER MEMBRANE PROTEIN"/>
    <property type="match status" value="1"/>
</dbReference>
<comment type="subcellular location">
    <subcellularLocation>
        <location evidence="1">Cell membrane</location>
        <topology evidence="1">Multi-pass membrane protein</topology>
    </subcellularLocation>
</comment>
<protein>
    <submittedName>
        <fullName evidence="8">ABC transporter permease</fullName>
    </submittedName>
</protein>
<feature type="transmembrane region" description="Helical" evidence="6">
    <location>
        <begin position="1980"/>
        <end position="2006"/>
    </location>
</feature>
<keyword evidence="9" id="KW-1185">Reference proteome</keyword>
<keyword evidence="2" id="KW-1003">Cell membrane</keyword>
<dbReference type="Pfam" id="PF02687">
    <property type="entry name" value="FtsX"/>
    <property type="match status" value="2"/>
</dbReference>
<dbReference type="RefSeq" id="WP_305937977.1">
    <property type="nucleotide sequence ID" value="NZ_CP132191.1"/>
</dbReference>
<feature type="domain" description="ABC3 transporter permease C-terminal" evidence="7">
    <location>
        <begin position="1940"/>
        <end position="2058"/>
    </location>
</feature>
<feature type="transmembrane region" description="Helical" evidence="6">
    <location>
        <begin position="2106"/>
        <end position="2127"/>
    </location>
</feature>
<feature type="transmembrane region" description="Helical" evidence="6">
    <location>
        <begin position="1939"/>
        <end position="1960"/>
    </location>
</feature>
<keyword evidence="3 6" id="KW-0812">Transmembrane</keyword>
<reference evidence="8" key="1">
    <citation type="submission" date="2023-08" db="EMBL/GenBank/DDBJ databases">
        <title>Complete genome sequence of Mycoplasma seminis 2200.</title>
        <authorList>
            <person name="Spergser J."/>
        </authorList>
    </citation>
    <scope>NUCLEOTIDE SEQUENCE [LARGE SCALE GENOMIC DNA]</scope>
    <source>
        <strain evidence="8">2200</strain>
    </source>
</reference>
<keyword evidence="5 6" id="KW-0472">Membrane</keyword>
<dbReference type="PANTHER" id="PTHR30287">
    <property type="entry name" value="MEMBRANE COMPONENT OF PREDICTED ABC SUPERFAMILY METABOLITE UPTAKE TRANSPORTER"/>
    <property type="match status" value="1"/>
</dbReference>
<feature type="transmembrane region" description="Helical" evidence="6">
    <location>
        <begin position="2719"/>
        <end position="2752"/>
    </location>
</feature>
<keyword evidence="4 6" id="KW-1133">Transmembrane helix</keyword>
<evidence type="ECO:0000313" key="9">
    <source>
        <dbReference type="Proteomes" id="UP001237011"/>
    </source>
</evidence>
<evidence type="ECO:0000256" key="5">
    <source>
        <dbReference type="ARBA" id="ARBA00023136"/>
    </source>
</evidence>
<evidence type="ECO:0000256" key="2">
    <source>
        <dbReference type="ARBA" id="ARBA00022475"/>
    </source>
</evidence>
<dbReference type="InterPro" id="IPR038766">
    <property type="entry name" value="Membrane_comp_ABC_pdt"/>
</dbReference>
<feature type="transmembrane region" description="Helical" evidence="6">
    <location>
        <begin position="2673"/>
        <end position="2698"/>
    </location>
</feature>
<name>A0ABY9HBI3_9MOLU</name>
<dbReference type="Proteomes" id="UP001237011">
    <property type="component" value="Chromosome"/>
</dbReference>
<evidence type="ECO:0000256" key="6">
    <source>
        <dbReference type="SAM" id="Phobius"/>
    </source>
</evidence>
<evidence type="ECO:0000256" key="1">
    <source>
        <dbReference type="ARBA" id="ARBA00004651"/>
    </source>
</evidence>
<feature type="transmembrane region" description="Helical" evidence="6">
    <location>
        <begin position="2026"/>
        <end position="2050"/>
    </location>
</feature>
<dbReference type="InterPro" id="IPR003838">
    <property type="entry name" value="ABC3_permease_C"/>
</dbReference>
<feature type="transmembrane region" description="Helical" evidence="6">
    <location>
        <begin position="2758"/>
        <end position="2791"/>
    </location>
</feature>
<feature type="domain" description="ABC3 transporter permease C-terminal" evidence="7">
    <location>
        <begin position="2677"/>
        <end position="2795"/>
    </location>
</feature>
<accession>A0ABY9HBI3</accession>
<sequence length="2803" mass="317478">MKNLFKEVWKSLFKNKATVAGLTILVFLTAGIFTLLHDTARSMKLQYNQIKNESKAHDLTIDLNLSTNAKAYNDGYLINGLAQEEALPDAYNKPLRYIASDYNKFSNIINLKNIDEDFISLSNFVDDPQYLDKYIKKTDFIKMYNQFKSENEATSSIKFDYTQAKKYFTLNSNYVMDLYAKSVQDGHDIYSIASRDVELTPDTELHFDKEYKLSDIAYLSTYNNKIILSQLSVMFINAKTKEVTFDLLKGQTWKKTGPVILVNPEDLAPKLGFTSYNGSSIIFEMQQNPNSDIVKYQDNNLLDVMNEKLATSVKYKSLSSEEYKVAKEKEFFIFAPNQKYNIPVKWAAKQQNIVYFQRKVYQSTYIDYKNKWDGAYAGFMESLLKNNNGEIPSQFRQFSYWSKNILNYIYSFDVNGALIEDKNSPETSKTSQDTFISMDEILDVKLSLAPIDQQIGVANAEKTSLEYINSIINKAFIIVNDYLTHNKTDSQLSKFVTDLDTYIKQSYEKYQNLKNGEYAKLEEFYNEMCARISEIEKSNNIAATTLSNNLPKLDNKSGTKIPNYKAYSYEKPRTIAEMENIKSPADLTQSVYKNLIDKNILVNTFSIIKNGALNIVKKNIYESVKNFKYTVDGKEYTIGADNIGIKEQLTIDSFDANTNEKNVFQFVNIGNSDNEINGIANNINKLINEAKKSTNLRETSLEIDNFFRTKQLDYYVSKVILVNAIENITPDPNYIKSDYQYNTMMLKNYNSGNLIPTMVKGQKIYKLANFVENATNDTPLSEFNNFANLGITAIKQNETYFYVLKPHFNVEGKLAYWENIPLKDPSVKDETIIKQLNNGMLNTNNLESFLRKNKLVLKSELNPHGWVEADPEFNNVVYVPFAYRGPSLEVMNEALNQGSMTKAVDNMQKAMLEMDLVKEGFISKDVVYALTDAIDYSFKVNDFASVFASGQIKLSYVPKIAFDTFYKMSHNINGDYLNKMLVGILSHAKHILSQIPTLEGQKQYLVAQITSFFNLAGLIGNDNLNSIISPSGLVYASKDPVKLLDYLIGIINSIDFIKFTDFTNNFYQNEFNKEIEDTVKDPVTGKDITVKYKRRTSYHELVIWLLKSIDSDMFKSNLKNIIKNLDLKSLNDENNVKSPLHTVLKNMSSLIKNIINKIDIYKNTISGVEYLIDAFDINLFASSLEASAKLEKFYSKGIVFDYRTQRETKIHLYSTAISLSNVDYIYALLKAFFTLPGSNKTFKDEVIKMFNLSGKGYSVDLGNNSYITVPAPDNEKLGYFDLINSLQGTNASSNSASTLTKSEMFVNKYLAVLNKQQSDEVLNYFMFSEAEQPLASYILRINKDDNIITKEDALVLLNKWNDLLAVLKQSSVAPVLGENSSIADVISWYANVNAVDSNLTFDLIKNILSTFISKSSSKIDSYSYLSEGYPLYQFWFSIFDPELKMDVNLKKAFANELLNIANQKEVLDSFNSFELFQPSADNITEYQTTKFGITRSMANIIAMKKNFFETDKDGNYTNPILKQLVNKFPDFKSFIKHNEFNITQSFAYIGSSHLYNKVTNSSTFNAPEISEGDRHFTTFKFDNADSNAIYTLINYSFVNPALISHYAVINDIFKKSYAQPSLLLFGIPNFVFSTVMIKNHPEWVVWYLTDTNTLGNQATNNANLSYLILNKLTNFEELLKENSQAVYDLIASLVQPSVLYPVIEKEAKVSLAIDNDQLYYWLDKSKNATDNKTYEMFNVNLIDDLLKAINTITGLNKMNNILRFDQIGSYVAKANYAWLSRNHKKIYNGKLPTDPYKMVSLLSLLPEEFKINVNGSEYIIIGDDLTYDNIYPVLDEANLQLNPSSQAIVYVNSQGFDRIKQAYRGNLVKEYLLIKNPTNLSNEALKEKLDVILKEETKNADDFQRVFLDDELDMLNPERSIRVTAMKGIVKSVDYASKILLSILVALVTISIIFIIKRYISNKNKVIGILVAQGYTPLEIAASMTVFAFFTIFIGDLLGYITGFLLQGVGLRILENYWTVPIETLTFSWVSLLINIVVPLLAMCVLIIIVSLRSLRFKSIDLMSGIVEVATGEVYKKYANGFKKSNVKTKFSASLIFNSFWKLSSFGISIILTSLTTLFGFATFGVFEESINKTYQNRTYNYRFDLYSPTLEGGPINPYNPTNINNNLYVPIGGLSELDQFQAAYFKPGYSAAVNKDGKNGQPNEFDGHIISQFSVNVLIDSVVGVDPWNSVYNSLPDSQKARILKVRNEVGKALEQTQEVVKYKNGEIDQQATALADVDKKGFFQYFPDADNVMNGKFYYMEFEPLAMGYSAKVINTGNYRDAYREFLVKGYDKIAKNNNELLAKDPKAKTINDFFIGFGGLYLNEQFDEVYTYVDSNITAIKGKHKTTPINAKMYGYNPASKQVKIISTNGVDLLKQINDEYNQNPNAKTIPLIINEVVAQTYDLGIGKTIEIMPNNTVDRYQKELNNEVGIPATSNLQANKYVLKVAGVNPSYINNEFIIPHQFANKILGLNTMKFNPAYNNGTPFNGVLSNNPLPMQILNNASLYSISGYWASIDTFDTAKLTEKAMGELFDGIFGSKVINPDMPNGAMRNIGYSDQEIAKFLNSNYSGSDDVNAIQENYQIARANAQSNIERFAKIFENKLYVPSAASLDSKDIEVNYTMTIAKTVQIVVTLITILTFIVSIVILVIISTILINENEKNIAIWAVLGYTGKEKIRIFFSIYIPFVIISILISLPIAFGLISIFSSFLTTAAQIAIPLAITAANAFLTIGVILFVFIATASFAWIVLNKIKAIDLLKGK</sequence>
<evidence type="ECO:0000256" key="4">
    <source>
        <dbReference type="ARBA" id="ARBA00022989"/>
    </source>
</evidence>
<evidence type="ECO:0000259" key="7">
    <source>
        <dbReference type="Pfam" id="PF02687"/>
    </source>
</evidence>
<proteinExistence type="predicted"/>
<evidence type="ECO:0000256" key="3">
    <source>
        <dbReference type="ARBA" id="ARBA00022692"/>
    </source>
</evidence>